<proteinExistence type="predicted"/>
<dbReference type="EMBL" id="CAMPGE010027459">
    <property type="protein sequence ID" value="CAI2385086.1"/>
    <property type="molecule type" value="Genomic_DNA"/>
</dbReference>
<comment type="caution">
    <text evidence="2">The sequence shown here is derived from an EMBL/GenBank/DDBJ whole genome shotgun (WGS) entry which is preliminary data.</text>
</comment>
<feature type="coiled-coil region" evidence="1">
    <location>
        <begin position="258"/>
        <end position="299"/>
    </location>
</feature>
<organism evidence="2 3">
    <name type="scientific">Euplotes crassus</name>
    <dbReference type="NCBI Taxonomy" id="5936"/>
    <lineage>
        <taxon>Eukaryota</taxon>
        <taxon>Sar</taxon>
        <taxon>Alveolata</taxon>
        <taxon>Ciliophora</taxon>
        <taxon>Intramacronucleata</taxon>
        <taxon>Spirotrichea</taxon>
        <taxon>Hypotrichia</taxon>
        <taxon>Euplotida</taxon>
        <taxon>Euplotidae</taxon>
        <taxon>Moneuplotes</taxon>
    </lineage>
</organism>
<feature type="coiled-coil region" evidence="1">
    <location>
        <begin position="89"/>
        <end position="116"/>
    </location>
</feature>
<accession>A0AAD2DA33</accession>
<reference evidence="2" key="1">
    <citation type="submission" date="2023-07" db="EMBL/GenBank/DDBJ databases">
        <authorList>
            <consortium name="AG Swart"/>
            <person name="Singh M."/>
            <person name="Singh A."/>
            <person name="Seah K."/>
            <person name="Emmerich C."/>
        </authorList>
    </citation>
    <scope>NUCLEOTIDE SEQUENCE</scope>
    <source>
        <strain evidence="2">DP1</strain>
    </source>
</reference>
<gene>
    <name evidence="2" type="ORF">ECRASSUSDP1_LOCUS26628</name>
</gene>
<evidence type="ECO:0000256" key="1">
    <source>
        <dbReference type="SAM" id="Coils"/>
    </source>
</evidence>
<dbReference type="Proteomes" id="UP001295684">
    <property type="component" value="Unassembled WGS sequence"/>
</dbReference>
<evidence type="ECO:0000313" key="2">
    <source>
        <dbReference type="EMBL" id="CAI2385086.1"/>
    </source>
</evidence>
<keyword evidence="3" id="KW-1185">Reference proteome</keyword>
<protein>
    <submittedName>
        <fullName evidence="2">Uncharacterized protein</fullName>
    </submittedName>
</protein>
<keyword evidence="1" id="KW-0175">Coiled coil</keyword>
<evidence type="ECO:0000313" key="3">
    <source>
        <dbReference type="Proteomes" id="UP001295684"/>
    </source>
</evidence>
<name>A0AAD2DA33_EUPCR</name>
<dbReference type="AlphaFoldDB" id="A0AAD2DA33"/>
<sequence length="565" mass="65841">MKFPKCDFSYNCAEVRFMVKATEENRFERDVFVCQRCADTVVVKETVQPIPDLATVIEVLDMAEYYMVKIDTFREIQKVKSKEIWLSQWDRLLDDLEEYKEKHRILKENLVSIDLNNSWNELPYLHIEAKEFLDSLIESKLIKQYNHQKNCMKFMEDKYQIFRERNASKAWVNSQICKLRDFIGDTDHGRVLEKLKKTEKLCTQKDQQLEQFSRVIIEKDKTIDLQMGKILYKDNQITLKEAKIKEITKKNESNRQIIRDKNNIISKHIAQIEKLKEENQTLKNLSKNLEKERRTFNKSHSDNFANIQSQNEETKEDPFFLNLLDNSMESSTTLIEPSTTFLTPILESEYDLSSPSSLTSLRDFSNHKFPHLPSLTFTHLHKLPLNSFLESNSFTSINQFSLRSPYGLPFEISPYTKTLGKILPKVVAQVTVYSAVLGNKQFEDLLVAAKNVKTVKFGCCIIETDKKCAFRSRLKGARVQSIDFEGTGYQERSNWGADGCKRFRNIVKGLAEVESIRNRGIFMGLICCGMKKDEVLEILKEFEMDKMIPNLDKSVIMGRAPKFYS</sequence>